<evidence type="ECO:0000313" key="3">
    <source>
        <dbReference type="EMBL" id="RXW24569.1"/>
    </source>
</evidence>
<organism evidence="3 4">
    <name type="scientific">Candolleomyces aberdarensis</name>
    <dbReference type="NCBI Taxonomy" id="2316362"/>
    <lineage>
        <taxon>Eukaryota</taxon>
        <taxon>Fungi</taxon>
        <taxon>Dikarya</taxon>
        <taxon>Basidiomycota</taxon>
        <taxon>Agaricomycotina</taxon>
        <taxon>Agaricomycetes</taxon>
        <taxon>Agaricomycetidae</taxon>
        <taxon>Agaricales</taxon>
        <taxon>Agaricineae</taxon>
        <taxon>Psathyrellaceae</taxon>
        <taxon>Candolleomyces</taxon>
    </lineage>
</organism>
<reference evidence="3 4" key="1">
    <citation type="submission" date="2019-01" db="EMBL/GenBank/DDBJ databases">
        <title>Draft genome sequence of Psathyrella aberdarensis IHI B618.</title>
        <authorList>
            <person name="Buettner E."/>
            <person name="Kellner H."/>
        </authorList>
    </citation>
    <scope>NUCLEOTIDE SEQUENCE [LARGE SCALE GENOMIC DNA]</scope>
    <source>
        <strain evidence="3 4">IHI B618</strain>
    </source>
</reference>
<evidence type="ECO:0000259" key="2">
    <source>
        <dbReference type="Pfam" id="PF24883"/>
    </source>
</evidence>
<protein>
    <recommendedName>
        <fullName evidence="2">Nephrocystin 3-like N-terminal domain-containing protein</fullName>
    </recommendedName>
</protein>
<comment type="caution">
    <text evidence="3">The sequence shown here is derived from an EMBL/GenBank/DDBJ whole genome shotgun (WGS) entry which is preliminary data.</text>
</comment>
<proteinExistence type="predicted"/>
<keyword evidence="1" id="KW-0677">Repeat</keyword>
<keyword evidence="4" id="KW-1185">Reference proteome</keyword>
<dbReference type="Pfam" id="PF24883">
    <property type="entry name" value="NPHP3_N"/>
    <property type="match status" value="1"/>
</dbReference>
<dbReference type="Proteomes" id="UP000290288">
    <property type="component" value="Unassembled WGS sequence"/>
</dbReference>
<evidence type="ECO:0000256" key="1">
    <source>
        <dbReference type="ARBA" id="ARBA00022737"/>
    </source>
</evidence>
<dbReference type="InterPro" id="IPR056884">
    <property type="entry name" value="NPHP3-like_N"/>
</dbReference>
<feature type="domain" description="Nephrocystin 3-like N-terminal" evidence="2">
    <location>
        <begin position="4"/>
        <end position="114"/>
    </location>
</feature>
<dbReference type="EMBL" id="SDEE01000017">
    <property type="protein sequence ID" value="RXW24569.1"/>
    <property type="molecule type" value="Genomic_DNA"/>
</dbReference>
<dbReference type="PANTHER" id="PTHR10039">
    <property type="entry name" value="AMELOGENIN"/>
    <property type="match status" value="1"/>
</dbReference>
<sequence length="568" mass="65001">MKRFAATLASQLASAVPTTAPHIEAALKAYPGLLEDRVSLTIQLERLVYEPFQAAMSRRGRGLGRILAKGPFIVVIDGLDECDNKQGVMEFIDQLLEFFREHPTIPLRFFIASRVEEHIRTRLETDAVFLGDLDTHSAHKDIQLFLRASFQDKVVNDRVIQAYIREHGEWPTKSVMRELTSHIGGSFILAATIFNFIFPPAIENDSDPSTPMDRLPLTLRMNGLDDLYTQALTRSQHLPHFRDIISTVALLLRPLPIVEIANLLGVEAFEVVRVLLNLRAIIHVPGRDREGDVTLCHASLRDFLTTDRRSSCFFVPPWFLLRLSYRYFLSDFRKGRGATYYYRHTPLFTHYSNYFAASSSSDLTIEIEWFKDCKSPHLDTPPLHAFLSSALSHSFLINPPPVEFSSTLLLYMLTESTRHLAMAVEHPDARIRFWLNRRLPIVISTVRNQTIEFTKHTYESLQRNLQRASIAIQANFPELLRQPRLVGTDAEYTINGGLWVGPLDTFNALEWIVARAQRKWVELNQSPRPPLELVISQEMVRPGPDDNAESWAVRRRAHAFDVRFSFDG</sequence>
<gene>
    <name evidence="3" type="ORF">EST38_g1301</name>
</gene>
<dbReference type="OrthoDB" id="2885569at2759"/>
<evidence type="ECO:0000313" key="4">
    <source>
        <dbReference type="Proteomes" id="UP000290288"/>
    </source>
</evidence>
<accession>A0A4Q2DW69</accession>
<dbReference type="AlphaFoldDB" id="A0A4Q2DW69"/>
<name>A0A4Q2DW69_9AGAR</name>
<dbReference type="PANTHER" id="PTHR10039:SF14">
    <property type="entry name" value="NACHT DOMAIN-CONTAINING PROTEIN"/>
    <property type="match status" value="1"/>
</dbReference>